<protein>
    <submittedName>
        <fullName evidence="1">Uncharacterized protein</fullName>
    </submittedName>
</protein>
<name>A0A3B1A6N7_9ZZZZ</name>
<accession>A0A3B1A6N7</accession>
<sequence length="73" mass="8357">MIFFIKEWPNRTATLMADNGAVLWTFHSVAEARRVCEAWYKARDEPVDYQLYTLQDPGQDALQDPSCATYAIG</sequence>
<reference evidence="1" key="1">
    <citation type="submission" date="2018-06" db="EMBL/GenBank/DDBJ databases">
        <authorList>
            <person name="Zhirakovskaya E."/>
        </authorList>
    </citation>
    <scope>NUCLEOTIDE SEQUENCE</scope>
</reference>
<proteinExistence type="predicted"/>
<dbReference type="EMBL" id="UOFU01000069">
    <property type="protein sequence ID" value="VAW95267.1"/>
    <property type="molecule type" value="Genomic_DNA"/>
</dbReference>
<dbReference type="AlphaFoldDB" id="A0A3B1A6N7"/>
<organism evidence="1">
    <name type="scientific">hydrothermal vent metagenome</name>
    <dbReference type="NCBI Taxonomy" id="652676"/>
    <lineage>
        <taxon>unclassified sequences</taxon>
        <taxon>metagenomes</taxon>
        <taxon>ecological metagenomes</taxon>
    </lineage>
</organism>
<gene>
    <name evidence="1" type="ORF">MNBD_GAMMA20-412</name>
</gene>
<evidence type="ECO:0000313" key="1">
    <source>
        <dbReference type="EMBL" id="VAW95267.1"/>
    </source>
</evidence>